<dbReference type="EMBL" id="BNAO01000002">
    <property type="protein sequence ID" value="GHG63116.1"/>
    <property type="molecule type" value="Genomic_DNA"/>
</dbReference>
<gene>
    <name evidence="3" type="ORF">GCM10010919_08530</name>
</gene>
<reference evidence="4" key="1">
    <citation type="journal article" date="2019" name="Int. J. Syst. Evol. Microbiol.">
        <title>The Global Catalogue of Microorganisms (GCM) 10K type strain sequencing project: providing services to taxonomists for standard genome sequencing and annotation.</title>
        <authorList>
            <consortium name="The Broad Institute Genomics Platform"/>
            <consortium name="The Broad Institute Genome Sequencing Center for Infectious Disease"/>
            <person name="Wu L."/>
            <person name="Ma J."/>
        </authorList>
    </citation>
    <scope>NUCLEOTIDE SEQUENCE [LARGE SCALE GENOMIC DNA]</scope>
    <source>
        <strain evidence="4">CGMCC 1.7003</strain>
    </source>
</reference>
<dbReference type="Proteomes" id="UP000659697">
    <property type="component" value="Unassembled WGS sequence"/>
</dbReference>
<feature type="chain" id="PRO_5046572711" description="Solute-binding protein family 3/N-terminal domain-containing protein" evidence="1">
    <location>
        <begin position="20"/>
        <end position="275"/>
    </location>
</feature>
<evidence type="ECO:0000259" key="2">
    <source>
        <dbReference type="Pfam" id="PF00497"/>
    </source>
</evidence>
<keyword evidence="4" id="KW-1185">Reference proteome</keyword>
<dbReference type="Pfam" id="PF00497">
    <property type="entry name" value="SBP_bac_3"/>
    <property type="match status" value="1"/>
</dbReference>
<dbReference type="InterPro" id="IPR001638">
    <property type="entry name" value="Solute-binding_3/MltF_N"/>
</dbReference>
<dbReference type="RefSeq" id="WP_189430594.1">
    <property type="nucleotide sequence ID" value="NZ_BNAO01000002.1"/>
</dbReference>
<feature type="domain" description="Solute-binding protein family 3/N-terminal" evidence="2">
    <location>
        <begin position="44"/>
        <end position="252"/>
    </location>
</feature>
<dbReference type="SUPFAM" id="SSF53850">
    <property type="entry name" value="Periplasmic binding protein-like II"/>
    <property type="match status" value="1"/>
</dbReference>
<evidence type="ECO:0000256" key="1">
    <source>
        <dbReference type="SAM" id="SignalP"/>
    </source>
</evidence>
<name>A0ABQ3KXW6_9ALTE</name>
<proteinExistence type="predicted"/>
<sequence>MLRSCCVFILLCFSLPLGASERYCPDRPLLVGLFYYGHIYREDRTGIDHDLLQLLQNRTGCNLTAEVMPRARTWYNLEQGLLDMTSTGILTEERAKHSWFIPYMQLKNYLIVPASLPREQRDAAGFIADTNLYFGAVRGFKHGEPLDKILTVLAETQRVLYYPDAPTLFYALKRGRIQAMFSQPPIYRYFLADELDQGLYQLLDWAPELTGTAHHLVLQRQTFSASQAEAWQQLIQQLMQQGELSKIYHAYLAREEACQLELAAGPKAALCAKGQ</sequence>
<evidence type="ECO:0000313" key="3">
    <source>
        <dbReference type="EMBL" id="GHG63116.1"/>
    </source>
</evidence>
<organism evidence="3 4">
    <name type="scientific">Alishewanella longhuensis</name>
    <dbReference type="NCBI Taxonomy" id="1091037"/>
    <lineage>
        <taxon>Bacteria</taxon>
        <taxon>Pseudomonadati</taxon>
        <taxon>Pseudomonadota</taxon>
        <taxon>Gammaproteobacteria</taxon>
        <taxon>Alteromonadales</taxon>
        <taxon>Alteromonadaceae</taxon>
        <taxon>Alishewanella</taxon>
    </lineage>
</organism>
<keyword evidence="1" id="KW-0732">Signal</keyword>
<comment type="caution">
    <text evidence="3">The sequence shown here is derived from an EMBL/GenBank/DDBJ whole genome shotgun (WGS) entry which is preliminary data.</text>
</comment>
<feature type="signal peptide" evidence="1">
    <location>
        <begin position="1"/>
        <end position="19"/>
    </location>
</feature>
<accession>A0ABQ3KXW6</accession>
<evidence type="ECO:0000313" key="4">
    <source>
        <dbReference type="Proteomes" id="UP000659697"/>
    </source>
</evidence>
<protein>
    <recommendedName>
        <fullName evidence="2">Solute-binding protein family 3/N-terminal domain-containing protein</fullName>
    </recommendedName>
</protein>
<dbReference type="Gene3D" id="3.40.190.10">
    <property type="entry name" value="Periplasmic binding protein-like II"/>
    <property type="match status" value="2"/>
</dbReference>